<dbReference type="PANTHER" id="PTHR35156:SF1">
    <property type="entry name" value="TESTIS-EXPRESSED PROTEIN 52"/>
    <property type="match status" value="1"/>
</dbReference>
<name>A0A8C8S2Z3_9SAUR</name>
<sequence length="252" mass="28784">MEQMANRREALSGISLLMTTWAEREFLCKERQTAWPGFSPRAYHKLAVARPPCTDTKIKVRQKLRCSWEDTSRWHIWGYHTWLDVGRLPSLFPSRPDIPYDSNVWRWITASRTYCMPQPPVPPPSEMDGNTYLKFIAQGALFFDQKHKERAVAQIEKELQACKQLKMRSECRAPPLNSQGNILPPKDFNRCTYKTVLGAAGSSPWGLDFPPLSNRLVPSPLGFFTPSPPPSSVIFSAVYRPIFPAILSEAQF</sequence>
<evidence type="ECO:0000313" key="1">
    <source>
        <dbReference type="Ensembl" id="ENSPCEP00000013223.1"/>
    </source>
</evidence>
<organism evidence="1 2">
    <name type="scientific">Pelusios castaneus</name>
    <name type="common">West African mud turtle</name>
    <dbReference type="NCBI Taxonomy" id="367368"/>
    <lineage>
        <taxon>Eukaryota</taxon>
        <taxon>Metazoa</taxon>
        <taxon>Chordata</taxon>
        <taxon>Craniata</taxon>
        <taxon>Vertebrata</taxon>
        <taxon>Euteleostomi</taxon>
        <taxon>Archelosauria</taxon>
        <taxon>Testudinata</taxon>
        <taxon>Testudines</taxon>
        <taxon>Pleurodira</taxon>
        <taxon>Pelomedusidae</taxon>
        <taxon>Pelusios</taxon>
    </lineage>
</organism>
<dbReference type="Proteomes" id="UP000694393">
    <property type="component" value="Unplaced"/>
</dbReference>
<protein>
    <submittedName>
        <fullName evidence="1">Testis expressed 52</fullName>
    </submittedName>
</protein>
<dbReference type="PANTHER" id="PTHR35156">
    <property type="entry name" value="TESTIS-EXPRESSED PROTEIN 52"/>
    <property type="match status" value="1"/>
</dbReference>
<accession>A0A8C8S2Z3</accession>
<evidence type="ECO:0000313" key="2">
    <source>
        <dbReference type="Proteomes" id="UP000694393"/>
    </source>
</evidence>
<dbReference type="AlphaFoldDB" id="A0A8C8S2Z3"/>
<dbReference type="InterPro" id="IPR029206">
    <property type="entry name" value="DUF4532"/>
</dbReference>
<dbReference type="Pfam" id="PF15046">
    <property type="entry name" value="DUF4532"/>
    <property type="match status" value="1"/>
</dbReference>
<proteinExistence type="predicted"/>
<reference evidence="1" key="1">
    <citation type="submission" date="2025-08" db="UniProtKB">
        <authorList>
            <consortium name="Ensembl"/>
        </authorList>
    </citation>
    <scope>IDENTIFICATION</scope>
</reference>
<keyword evidence="2" id="KW-1185">Reference proteome</keyword>
<reference evidence="1" key="2">
    <citation type="submission" date="2025-09" db="UniProtKB">
        <authorList>
            <consortium name="Ensembl"/>
        </authorList>
    </citation>
    <scope>IDENTIFICATION</scope>
</reference>
<dbReference type="Ensembl" id="ENSPCET00000013706.1">
    <property type="protein sequence ID" value="ENSPCEP00000013223.1"/>
    <property type="gene ID" value="ENSPCEG00000010503.1"/>
</dbReference>